<dbReference type="EMBL" id="BK016053">
    <property type="protein sequence ID" value="DAF91416.1"/>
    <property type="molecule type" value="Genomic_DNA"/>
</dbReference>
<accession>A0A8S5UAC0</accession>
<name>A0A8S5UAC0_9CAUD</name>
<keyword evidence="1" id="KW-0175">Coiled coil</keyword>
<protein>
    <submittedName>
        <fullName evidence="2">Repressor</fullName>
    </submittedName>
</protein>
<reference evidence="2" key="1">
    <citation type="journal article" date="2021" name="Proc. Natl. Acad. Sci. U.S.A.">
        <title>A Catalog of Tens of Thousands of Viruses from Human Metagenomes Reveals Hidden Associations with Chronic Diseases.</title>
        <authorList>
            <person name="Tisza M.J."/>
            <person name="Buck C.B."/>
        </authorList>
    </citation>
    <scope>NUCLEOTIDE SEQUENCE</scope>
    <source>
        <strain evidence="2">CtWPU11</strain>
    </source>
</reference>
<feature type="coiled-coil region" evidence="1">
    <location>
        <begin position="84"/>
        <end position="111"/>
    </location>
</feature>
<organism evidence="2">
    <name type="scientific">Myoviridae sp. ctWPU11</name>
    <dbReference type="NCBI Taxonomy" id="2825118"/>
    <lineage>
        <taxon>Viruses</taxon>
        <taxon>Duplodnaviria</taxon>
        <taxon>Heunggongvirae</taxon>
        <taxon>Uroviricota</taxon>
        <taxon>Caudoviricetes</taxon>
    </lineage>
</organism>
<evidence type="ECO:0000313" key="2">
    <source>
        <dbReference type="EMBL" id="DAF91416.1"/>
    </source>
</evidence>
<proteinExistence type="predicted"/>
<evidence type="ECO:0000256" key="1">
    <source>
        <dbReference type="SAM" id="Coils"/>
    </source>
</evidence>
<sequence length="117" mass="13672">MELYERLLKLTEIFADNSQAKFARSIGLSQQTFHGYLNPDGQQKIRKVVLDAIMTTYPEVNRDWLYFEEGEMLTSDAPVETATVSDCQRRIAELEAELKEERALNRRLTERLLEMDK</sequence>